<protein>
    <recommendedName>
        <fullName evidence="3">DUF3078 domain-containing protein</fullName>
    </recommendedName>
</protein>
<evidence type="ECO:0008006" key="3">
    <source>
        <dbReference type="Google" id="ProtNLM"/>
    </source>
</evidence>
<dbReference type="RefSeq" id="WP_109357879.1">
    <property type="nucleotide sequence ID" value="NZ_QFRJ01000001.1"/>
</dbReference>
<accession>A0A2U2XG67</accession>
<dbReference type="EMBL" id="QFRJ01000001">
    <property type="protein sequence ID" value="PWH86799.1"/>
    <property type="molecule type" value="Genomic_DNA"/>
</dbReference>
<sequence>MNFKEITFLGLLSIFTIPAIIAQDDSELPPTIKEPSNWKLESKFSLNVTQSTFTNWASGGRNNVSGLGFINAMADYKKDRIRWASSLSAGIGGIQYFDEDIEKTDDVLDVQSTLSYGLKDPWFLSFLGGFRTQFIDGYSNPGDSVRSSTFMAPGYVNISLGIEYIPNDNLKVLLSPLSGKLTFVQDQALSDSGAFGVAPAEFNSMGDLVKSGETFRAELGAYLRIIYKKELMENIGLRSRVEFFSNYMENPENIDVNGELILDFKVNKWFSANLQLNLVYDDDVKIEDRDGNVGPRTQFKQVIGLGINYRLANFEEKKK</sequence>
<organism evidence="1 2">
    <name type="scientific">Brumimicrobium oceani</name>
    <dbReference type="NCBI Taxonomy" id="2100725"/>
    <lineage>
        <taxon>Bacteria</taxon>
        <taxon>Pseudomonadati</taxon>
        <taxon>Bacteroidota</taxon>
        <taxon>Flavobacteriia</taxon>
        <taxon>Flavobacteriales</taxon>
        <taxon>Crocinitomicaceae</taxon>
        <taxon>Brumimicrobium</taxon>
    </lineage>
</organism>
<proteinExistence type="predicted"/>
<dbReference type="AlphaFoldDB" id="A0A2U2XG67"/>
<dbReference type="Proteomes" id="UP000245370">
    <property type="component" value="Unassembled WGS sequence"/>
</dbReference>
<evidence type="ECO:0000313" key="1">
    <source>
        <dbReference type="EMBL" id="PWH86799.1"/>
    </source>
</evidence>
<name>A0A2U2XG67_9FLAO</name>
<reference evidence="1 2" key="1">
    <citation type="submission" date="2018-05" db="EMBL/GenBank/DDBJ databases">
        <title>Brumimicrobium oceani sp. nov., isolated from coastal sediment.</title>
        <authorList>
            <person name="Kou Y."/>
        </authorList>
    </citation>
    <scope>NUCLEOTIDE SEQUENCE [LARGE SCALE GENOMIC DNA]</scope>
    <source>
        <strain evidence="1 2">C305</strain>
    </source>
</reference>
<dbReference type="InterPro" id="IPR021428">
    <property type="entry name" value="DUF3078"/>
</dbReference>
<gene>
    <name evidence="1" type="ORF">DIT68_00625</name>
</gene>
<keyword evidence="2" id="KW-1185">Reference proteome</keyword>
<evidence type="ECO:0000313" key="2">
    <source>
        <dbReference type="Proteomes" id="UP000245370"/>
    </source>
</evidence>
<dbReference type="Pfam" id="PF11276">
    <property type="entry name" value="DUF3078"/>
    <property type="match status" value="1"/>
</dbReference>
<dbReference type="OrthoDB" id="1495718at2"/>
<reference evidence="1 2" key="2">
    <citation type="submission" date="2018-05" db="EMBL/GenBank/DDBJ databases">
        <authorList>
            <person name="Lanie J.A."/>
            <person name="Ng W.-L."/>
            <person name="Kazmierczak K.M."/>
            <person name="Andrzejewski T.M."/>
            <person name="Davidsen T.M."/>
            <person name="Wayne K.J."/>
            <person name="Tettelin H."/>
            <person name="Glass J.I."/>
            <person name="Rusch D."/>
            <person name="Podicherti R."/>
            <person name="Tsui H.-C.T."/>
            <person name="Winkler M.E."/>
        </authorList>
    </citation>
    <scope>NUCLEOTIDE SEQUENCE [LARGE SCALE GENOMIC DNA]</scope>
    <source>
        <strain evidence="1 2">C305</strain>
    </source>
</reference>
<comment type="caution">
    <text evidence="1">The sequence shown here is derived from an EMBL/GenBank/DDBJ whole genome shotgun (WGS) entry which is preliminary data.</text>
</comment>